<dbReference type="InterPro" id="IPR000792">
    <property type="entry name" value="Tscrpt_reg_LuxR_C"/>
</dbReference>
<dbReference type="InterPro" id="IPR036388">
    <property type="entry name" value="WH-like_DNA-bd_sf"/>
</dbReference>
<dbReference type="Pfam" id="PF00196">
    <property type="entry name" value="GerE"/>
    <property type="match status" value="1"/>
</dbReference>
<dbReference type="RefSeq" id="WP_057320025.1">
    <property type="nucleotide sequence ID" value="NZ_CYXP01000014.1"/>
</dbReference>
<dbReference type="PANTHER" id="PTHR43214:SF43">
    <property type="entry name" value="TWO-COMPONENT RESPONSE REGULATOR"/>
    <property type="match status" value="1"/>
</dbReference>
<dbReference type="PROSITE" id="PS00622">
    <property type="entry name" value="HTH_LUXR_1"/>
    <property type="match status" value="1"/>
</dbReference>
<dbReference type="PANTHER" id="PTHR43214">
    <property type="entry name" value="TWO-COMPONENT RESPONSE REGULATOR"/>
    <property type="match status" value="1"/>
</dbReference>
<evidence type="ECO:0000313" key="3">
    <source>
        <dbReference type="EMBL" id="CUN33114.1"/>
    </source>
</evidence>
<dbReference type="Gene3D" id="1.10.10.10">
    <property type="entry name" value="Winged helix-like DNA-binding domain superfamily/Winged helix DNA-binding domain"/>
    <property type="match status" value="1"/>
</dbReference>
<dbReference type="Proteomes" id="UP000095591">
    <property type="component" value="Unassembled WGS sequence"/>
</dbReference>
<dbReference type="Gene3D" id="3.30.450.20">
    <property type="entry name" value="PAS domain"/>
    <property type="match status" value="1"/>
</dbReference>
<name>A0A173W190_PARDI</name>
<evidence type="ECO:0000259" key="2">
    <source>
        <dbReference type="PROSITE" id="PS50043"/>
    </source>
</evidence>
<evidence type="ECO:0000313" key="4">
    <source>
        <dbReference type="Proteomes" id="UP000095591"/>
    </source>
</evidence>
<dbReference type="AlphaFoldDB" id="A0A173W190"/>
<sequence>MNPIEESIYQYINNIIEISEEQEPLLIQYCRMFSAVITGSFYVLDISKKRFIYIKPDDLLLCGYSVKEAMKLNFDLFPLIIHPEDLSLWNNFLEIIPQHLQALHEKRNEIDHISCTVRLIRKNSYTKDPLSQVLYQRMIPVWKNEKISYLICSVESVAYKKNGFYLHYKNSLTYEKYEPAVGSWSTHTMSLLNERERILLNLSRQGLNSNEISETLCRSKHTIQNQIKALFVKLNVHSIQEAIERANHCNLLHPYKEKKIDFPNETIHSSPKKINKKLMCEIQILLDKGKSIRSIASMVDIAENTIRSWIIKKLLRR</sequence>
<keyword evidence="3" id="KW-0808">Transferase</keyword>
<dbReference type="SUPFAM" id="SSF46894">
    <property type="entry name" value="C-terminal effector domain of the bipartite response regulators"/>
    <property type="match status" value="1"/>
</dbReference>
<dbReference type="GO" id="GO:0003677">
    <property type="term" value="F:DNA binding"/>
    <property type="evidence" value="ECO:0007669"/>
    <property type="project" value="UniProtKB-KW"/>
</dbReference>
<dbReference type="InterPro" id="IPR016032">
    <property type="entry name" value="Sig_transdc_resp-reg_C-effctor"/>
</dbReference>
<dbReference type="GO" id="GO:0006355">
    <property type="term" value="P:regulation of DNA-templated transcription"/>
    <property type="evidence" value="ECO:0007669"/>
    <property type="project" value="InterPro"/>
</dbReference>
<organism evidence="3 4">
    <name type="scientific">Parabacteroides distasonis</name>
    <dbReference type="NCBI Taxonomy" id="823"/>
    <lineage>
        <taxon>Bacteria</taxon>
        <taxon>Pseudomonadati</taxon>
        <taxon>Bacteroidota</taxon>
        <taxon>Bacteroidia</taxon>
        <taxon>Bacteroidales</taxon>
        <taxon>Tannerellaceae</taxon>
        <taxon>Parabacteroides</taxon>
    </lineage>
</organism>
<dbReference type="EMBL" id="CYXP01000014">
    <property type="protein sequence ID" value="CUN33114.1"/>
    <property type="molecule type" value="Genomic_DNA"/>
</dbReference>
<keyword evidence="1" id="KW-0238">DNA-binding</keyword>
<accession>A0A173W190</accession>
<gene>
    <name evidence="3" type="ORF">ERS852429_04270</name>
</gene>
<feature type="domain" description="HTH luxR-type" evidence="2">
    <location>
        <begin position="185"/>
        <end position="250"/>
    </location>
</feature>
<dbReference type="InterPro" id="IPR039420">
    <property type="entry name" value="WalR-like"/>
</dbReference>
<evidence type="ECO:0000256" key="1">
    <source>
        <dbReference type="ARBA" id="ARBA00023125"/>
    </source>
</evidence>
<keyword evidence="3" id="KW-0418">Kinase</keyword>
<dbReference type="CDD" id="cd06170">
    <property type="entry name" value="LuxR_C_like"/>
    <property type="match status" value="1"/>
</dbReference>
<dbReference type="PROSITE" id="PS50043">
    <property type="entry name" value="HTH_LUXR_2"/>
    <property type="match status" value="1"/>
</dbReference>
<protein>
    <submittedName>
        <fullName evidence="3">Two component system sensor kinase SsrB</fullName>
    </submittedName>
</protein>
<dbReference type="SMART" id="SM00421">
    <property type="entry name" value="HTH_LUXR"/>
    <property type="match status" value="1"/>
</dbReference>
<proteinExistence type="predicted"/>
<dbReference type="GO" id="GO:0016301">
    <property type="term" value="F:kinase activity"/>
    <property type="evidence" value="ECO:0007669"/>
    <property type="project" value="UniProtKB-KW"/>
</dbReference>
<reference evidence="3 4" key="1">
    <citation type="submission" date="2015-09" db="EMBL/GenBank/DDBJ databases">
        <authorList>
            <consortium name="Pathogen Informatics"/>
        </authorList>
    </citation>
    <scope>NUCLEOTIDE SEQUENCE [LARGE SCALE GENOMIC DNA]</scope>
    <source>
        <strain evidence="3 4">2789STDY5608872</strain>
    </source>
</reference>